<accession>A0A2M7VKT0</accession>
<reference evidence="2" key="1">
    <citation type="submission" date="2017-09" db="EMBL/GenBank/DDBJ databases">
        <title>Depth-based differentiation of microbial function through sediment-hosted aquifers and enrichment of novel symbionts in the deep terrestrial subsurface.</title>
        <authorList>
            <person name="Probst A.J."/>
            <person name="Ladd B."/>
            <person name="Jarett J.K."/>
            <person name="Geller-Mcgrath D.E."/>
            <person name="Sieber C.M.K."/>
            <person name="Emerson J.B."/>
            <person name="Anantharaman K."/>
            <person name="Thomas B.C."/>
            <person name="Malmstrom R."/>
            <person name="Stieglmeier M."/>
            <person name="Klingl A."/>
            <person name="Woyke T."/>
            <person name="Ryan C.M."/>
            <person name="Banfield J.F."/>
        </authorList>
    </citation>
    <scope>NUCLEOTIDE SEQUENCE [LARGE SCALE GENOMIC DNA]</scope>
</reference>
<organism evidence="1 2">
    <name type="scientific">bacterium (Candidatus Gribaldobacteria) CG_4_10_14_0_2_um_filter_36_18</name>
    <dbReference type="NCBI Taxonomy" id="2014264"/>
    <lineage>
        <taxon>Bacteria</taxon>
        <taxon>Candidatus Gribaldobacteria</taxon>
    </lineage>
</organism>
<dbReference type="Proteomes" id="UP000231469">
    <property type="component" value="Unassembled WGS sequence"/>
</dbReference>
<protein>
    <submittedName>
        <fullName evidence="1">Uncharacterized protein</fullName>
    </submittedName>
</protein>
<proteinExistence type="predicted"/>
<feature type="non-terminal residue" evidence="1">
    <location>
        <position position="1"/>
    </location>
</feature>
<sequence>IYRAVEDITKNNFKGGLHLVDFKDGFTGISDMKYTKQYVPQEALILVEKAEELMMNRDERLLIPLDMMDVDEYLDGFKVPEELLK</sequence>
<evidence type="ECO:0000313" key="1">
    <source>
        <dbReference type="EMBL" id="PJA02404.1"/>
    </source>
</evidence>
<name>A0A2M7VKT0_9BACT</name>
<dbReference type="AlphaFoldDB" id="A0A2M7VKT0"/>
<dbReference type="EMBL" id="PFPS01000043">
    <property type="protein sequence ID" value="PJA02404.1"/>
    <property type="molecule type" value="Genomic_DNA"/>
</dbReference>
<comment type="caution">
    <text evidence="1">The sequence shown here is derived from an EMBL/GenBank/DDBJ whole genome shotgun (WGS) entry which is preliminary data.</text>
</comment>
<gene>
    <name evidence="1" type="ORF">COX73_00930</name>
</gene>
<evidence type="ECO:0000313" key="2">
    <source>
        <dbReference type="Proteomes" id="UP000231469"/>
    </source>
</evidence>